<feature type="transmembrane region" description="Helical" evidence="1">
    <location>
        <begin position="70"/>
        <end position="89"/>
    </location>
</feature>
<dbReference type="AlphaFoldDB" id="A0AAN7WHI6"/>
<feature type="transmembrane region" description="Helical" evidence="1">
    <location>
        <begin position="7"/>
        <end position="34"/>
    </location>
</feature>
<keyword evidence="1" id="KW-0472">Membrane</keyword>
<name>A0AAN7WHI6_9PEZI</name>
<keyword evidence="1" id="KW-1133">Transmembrane helix</keyword>
<keyword evidence="1" id="KW-0812">Transmembrane</keyword>
<sequence>MGRLTSLALYCFMAIFMLDCALEMGLISSTVYWLHNRAGKDFEVNYNGSTFPLHGKPVGLLADQGHTSNGAAGTGFVAVGLGGIFSLCLRSRNSRKAKQSGFSTFMYNLWLTLVILNVLLCLGAIVYVFYLTNTHDNQHINMALAAGLDNKPYPNFVAYPDLFWTPETWLAAVLDLPLTKAADRADIFVCIGGVGLEEPQEASEELRRL</sequence>
<comment type="caution">
    <text evidence="2">The sequence shown here is derived from an EMBL/GenBank/DDBJ whole genome shotgun (WGS) entry which is preliminary data.</text>
</comment>
<gene>
    <name evidence="2" type="ORF">LTR97_002319</name>
</gene>
<accession>A0AAN7WHI6</accession>
<dbReference type="EMBL" id="JAVRQU010000003">
    <property type="protein sequence ID" value="KAK5705202.1"/>
    <property type="molecule type" value="Genomic_DNA"/>
</dbReference>
<feature type="transmembrane region" description="Helical" evidence="1">
    <location>
        <begin position="109"/>
        <end position="130"/>
    </location>
</feature>
<evidence type="ECO:0000313" key="3">
    <source>
        <dbReference type="Proteomes" id="UP001310594"/>
    </source>
</evidence>
<dbReference type="Proteomes" id="UP001310594">
    <property type="component" value="Unassembled WGS sequence"/>
</dbReference>
<evidence type="ECO:0000256" key="1">
    <source>
        <dbReference type="SAM" id="Phobius"/>
    </source>
</evidence>
<reference evidence="2" key="1">
    <citation type="submission" date="2023-08" db="EMBL/GenBank/DDBJ databases">
        <title>Black Yeasts Isolated from many extreme environments.</title>
        <authorList>
            <person name="Coleine C."/>
            <person name="Stajich J.E."/>
            <person name="Selbmann L."/>
        </authorList>
    </citation>
    <scope>NUCLEOTIDE SEQUENCE</scope>
    <source>
        <strain evidence="2">CCFEE 5810</strain>
    </source>
</reference>
<evidence type="ECO:0000313" key="2">
    <source>
        <dbReference type="EMBL" id="KAK5705202.1"/>
    </source>
</evidence>
<proteinExistence type="predicted"/>
<organism evidence="2 3">
    <name type="scientific">Elasticomyces elasticus</name>
    <dbReference type="NCBI Taxonomy" id="574655"/>
    <lineage>
        <taxon>Eukaryota</taxon>
        <taxon>Fungi</taxon>
        <taxon>Dikarya</taxon>
        <taxon>Ascomycota</taxon>
        <taxon>Pezizomycotina</taxon>
        <taxon>Dothideomycetes</taxon>
        <taxon>Dothideomycetidae</taxon>
        <taxon>Mycosphaerellales</taxon>
        <taxon>Teratosphaeriaceae</taxon>
        <taxon>Elasticomyces</taxon>
    </lineage>
</organism>
<protein>
    <submittedName>
        <fullName evidence="2">Uncharacterized protein</fullName>
    </submittedName>
</protein>